<feature type="compositionally biased region" description="Polar residues" evidence="1">
    <location>
        <begin position="641"/>
        <end position="650"/>
    </location>
</feature>
<dbReference type="AlphaFoldDB" id="D7FLR6"/>
<proteinExistence type="predicted"/>
<keyword evidence="3" id="KW-1185">Reference proteome</keyword>
<dbReference type="Proteomes" id="UP000002630">
    <property type="component" value="Linkage Group LG09"/>
</dbReference>
<organism evidence="2 3">
    <name type="scientific">Ectocarpus siliculosus</name>
    <name type="common">Brown alga</name>
    <name type="synonym">Conferva siliculosa</name>
    <dbReference type="NCBI Taxonomy" id="2880"/>
    <lineage>
        <taxon>Eukaryota</taxon>
        <taxon>Sar</taxon>
        <taxon>Stramenopiles</taxon>
        <taxon>Ochrophyta</taxon>
        <taxon>PX clade</taxon>
        <taxon>Phaeophyceae</taxon>
        <taxon>Ectocarpales</taxon>
        <taxon>Ectocarpaceae</taxon>
        <taxon>Ectocarpus</taxon>
    </lineage>
</organism>
<accession>D7FLR6</accession>
<reference evidence="2 3" key="1">
    <citation type="journal article" date="2010" name="Nature">
        <title>The Ectocarpus genome and the independent evolution of multicellularity in brown algae.</title>
        <authorList>
            <person name="Cock J.M."/>
            <person name="Sterck L."/>
            <person name="Rouze P."/>
            <person name="Scornet D."/>
            <person name="Allen A.E."/>
            <person name="Amoutzias G."/>
            <person name="Anthouard V."/>
            <person name="Artiguenave F."/>
            <person name="Aury J.M."/>
            <person name="Badger J.H."/>
            <person name="Beszteri B."/>
            <person name="Billiau K."/>
            <person name="Bonnet E."/>
            <person name="Bothwell J.H."/>
            <person name="Bowler C."/>
            <person name="Boyen C."/>
            <person name="Brownlee C."/>
            <person name="Carrano C.J."/>
            <person name="Charrier B."/>
            <person name="Cho G.Y."/>
            <person name="Coelho S.M."/>
            <person name="Collen J."/>
            <person name="Corre E."/>
            <person name="Da Silva C."/>
            <person name="Delage L."/>
            <person name="Delaroque N."/>
            <person name="Dittami S.M."/>
            <person name="Doulbeau S."/>
            <person name="Elias M."/>
            <person name="Farnham G."/>
            <person name="Gachon C.M."/>
            <person name="Gschloessl B."/>
            <person name="Heesch S."/>
            <person name="Jabbari K."/>
            <person name="Jubin C."/>
            <person name="Kawai H."/>
            <person name="Kimura K."/>
            <person name="Kloareg B."/>
            <person name="Kupper F.C."/>
            <person name="Lang D."/>
            <person name="Le Bail A."/>
            <person name="Leblanc C."/>
            <person name="Lerouge P."/>
            <person name="Lohr M."/>
            <person name="Lopez P.J."/>
            <person name="Martens C."/>
            <person name="Maumus F."/>
            <person name="Michel G."/>
            <person name="Miranda-Saavedra D."/>
            <person name="Morales J."/>
            <person name="Moreau H."/>
            <person name="Motomura T."/>
            <person name="Nagasato C."/>
            <person name="Napoli C.A."/>
            <person name="Nelson D.R."/>
            <person name="Nyvall-Collen P."/>
            <person name="Peters A.F."/>
            <person name="Pommier C."/>
            <person name="Potin P."/>
            <person name="Poulain J."/>
            <person name="Quesneville H."/>
            <person name="Read B."/>
            <person name="Rensing S.A."/>
            <person name="Ritter A."/>
            <person name="Rousvoal S."/>
            <person name="Samanta M."/>
            <person name="Samson G."/>
            <person name="Schroeder D.C."/>
            <person name="Segurens B."/>
            <person name="Strittmatter M."/>
            <person name="Tonon T."/>
            <person name="Tregear J.W."/>
            <person name="Valentin K."/>
            <person name="von Dassow P."/>
            <person name="Yamagishi T."/>
            <person name="Van de Peer Y."/>
            <person name="Wincker P."/>
        </authorList>
    </citation>
    <scope>NUCLEOTIDE SEQUENCE [LARGE SCALE GENOMIC DNA]</scope>
    <source>
        <strain evidence="3">Ec32 / CCAP1310/4</strain>
    </source>
</reference>
<feature type="compositionally biased region" description="Low complexity" evidence="1">
    <location>
        <begin position="499"/>
        <end position="510"/>
    </location>
</feature>
<dbReference type="InParanoid" id="D7FLR6"/>
<sequence length="687" mass="74547">MRKKYSQAALKKSAEGTSRLFSFFESKKRGRADEGKGLLGFLQDSAFVDAVKVEDLDEEEPLNWTPTVFSTSRVSAPDTSVEAHTSFVAELPRRPGHVAVRSGSSKGKGDLVMVIEKTLYTEAVDLYQGPYGREAKDGIESDPHEGVLPDRNGAGSVQYATEEDAISAILETKQPYGDGLHKFLALSSFFRWQTPAKQRKMDAEMKATFTEGELFQRSSLFIDETGNALSKIGVRVASDTGRGVNVDYGARGFESDPKSLLTFNRGTIGGAQNGARKLLAIDSEEDVRLKTPEVAANTVEEKRMFVRLNDAAVLAARSETLFKKGSWLNKNVVGLAWVQGRGLSLVRTKEGTTRGGNPWVWLVTVIDNWEYCWSGPGFVVFMTHNWCFAGYKNLKEHDRKGANQMEVGRSGDFSTPSAKGKVNGPKSNFGMTANATVEGARAREVAAEAAVEAAYTAEEQAAAQGHLVVAIKRRKLVVKARQDQSTGGATLGTGANQVGSAPTNSAAATARRAIPGAPSPARAYGFCFGLGADGKGLAGKLKQLFAGENGFGRGPITTDGCNAPKFGEAGVTNSDRFSWTLDDHDNLILPVHNSNSYGGKHPRCQIGGVVLVERVKGSWRLCPWAYRYVSTGRVVQQITHNQRHNGAQQKGSDKKRAQKYPSQPPSSLHPNKPRKAWNRAHSLVYAR</sequence>
<dbReference type="EMBL" id="FN649734">
    <property type="protein sequence ID" value="CBJ29741.1"/>
    <property type="molecule type" value="Genomic_DNA"/>
</dbReference>
<feature type="compositionally biased region" description="Polar residues" evidence="1">
    <location>
        <begin position="483"/>
        <end position="498"/>
    </location>
</feature>
<feature type="region of interest" description="Disordered" evidence="1">
    <location>
        <begin position="482"/>
        <end position="510"/>
    </location>
</feature>
<gene>
    <name evidence="2" type="ORF">Esi_0160_0035</name>
</gene>
<name>D7FLR6_ECTSI</name>
<feature type="region of interest" description="Disordered" evidence="1">
    <location>
        <begin position="641"/>
        <end position="687"/>
    </location>
</feature>
<feature type="region of interest" description="Disordered" evidence="1">
    <location>
        <begin position="408"/>
        <end position="429"/>
    </location>
</feature>
<evidence type="ECO:0000256" key="1">
    <source>
        <dbReference type="SAM" id="MobiDB-lite"/>
    </source>
</evidence>
<evidence type="ECO:0000313" key="2">
    <source>
        <dbReference type="EMBL" id="CBJ29741.1"/>
    </source>
</evidence>
<protein>
    <submittedName>
        <fullName evidence="2">Uncharacterized protein</fullName>
    </submittedName>
</protein>
<evidence type="ECO:0000313" key="3">
    <source>
        <dbReference type="Proteomes" id="UP000002630"/>
    </source>
</evidence>
<dbReference type="EMBL" id="FN648144">
    <property type="protein sequence ID" value="CBJ29741.1"/>
    <property type="molecule type" value="Genomic_DNA"/>
</dbReference>